<dbReference type="Gene3D" id="1.20.1540.10">
    <property type="entry name" value="Rhomboid-like"/>
    <property type="match status" value="1"/>
</dbReference>
<feature type="domain" description="Peptidase S54 rhomboid" evidence="8">
    <location>
        <begin position="145"/>
        <end position="290"/>
    </location>
</feature>
<evidence type="ECO:0000256" key="2">
    <source>
        <dbReference type="ARBA" id="ARBA00022475"/>
    </source>
</evidence>
<feature type="transmembrane region" description="Helical" evidence="7">
    <location>
        <begin position="271"/>
        <end position="293"/>
    </location>
</feature>
<dbReference type="PANTHER" id="PTHR43066">
    <property type="entry name" value="RHOMBOID-RELATED PROTEIN"/>
    <property type="match status" value="1"/>
</dbReference>
<feature type="transmembrane region" description="Helical" evidence="7">
    <location>
        <begin position="61"/>
        <end position="82"/>
    </location>
</feature>
<keyword evidence="5 7" id="KW-1133">Transmembrane helix</keyword>
<reference evidence="10" key="1">
    <citation type="journal article" date="2019" name="Int. J. Syst. Evol. Microbiol.">
        <title>The Global Catalogue of Microorganisms (GCM) 10K type strain sequencing project: providing services to taxonomists for standard genome sequencing and annotation.</title>
        <authorList>
            <consortium name="The Broad Institute Genomics Platform"/>
            <consortium name="The Broad Institute Genome Sequencing Center for Infectious Disease"/>
            <person name="Wu L."/>
            <person name="Ma J."/>
        </authorList>
    </citation>
    <scope>NUCLEOTIDE SEQUENCE [LARGE SCALE GENOMIC DNA]</scope>
    <source>
        <strain evidence="10">JCM 7356</strain>
    </source>
</reference>
<comment type="caution">
    <text evidence="9">The sequence shown here is derived from an EMBL/GenBank/DDBJ whole genome shotgun (WGS) entry which is preliminary data.</text>
</comment>
<proteinExistence type="predicted"/>
<evidence type="ECO:0000259" key="8">
    <source>
        <dbReference type="Pfam" id="PF01694"/>
    </source>
</evidence>
<comment type="subcellular location">
    <subcellularLocation>
        <location evidence="1">Membrane</location>
        <topology evidence="1">Multi-pass membrane protein</topology>
    </subcellularLocation>
</comment>
<evidence type="ECO:0000256" key="3">
    <source>
        <dbReference type="ARBA" id="ARBA00022519"/>
    </source>
</evidence>
<evidence type="ECO:0000256" key="6">
    <source>
        <dbReference type="ARBA" id="ARBA00023136"/>
    </source>
</evidence>
<evidence type="ECO:0000313" key="10">
    <source>
        <dbReference type="Proteomes" id="UP001500305"/>
    </source>
</evidence>
<sequence length="308" mass="32810">MPAPTRPATGTDLPDFARWLVHTQYTSVPSETTRGMLVSMATPVLDHLATQDGIPPPRAPVVTLALIAASAVLLLVGPSLGLSPGYGTGPNRICAEQRYEQRWGAVPAELVANRPLTAAQLATLPPAVPGCRLSPTPGKIPALSVLTSFFIHAGWLHLLGNMLFLFVFGPGVEERFGRFRFLLGYLAVGALATYGYAAAQAHSPEAVRALVGASGAISGVLGAYLRLYPRARVTALVPLLFFLPLRFPAWLVLGLWFALQWWSVHTGGTEVAYLVHVIGFATGYLATWAVTLARPDTLAPSPRTGADE</sequence>
<dbReference type="Pfam" id="PF01694">
    <property type="entry name" value="Rhomboid"/>
    <property type="match status" value="1"/>
</dbReference>
<evidence type="ECO:0000256" key="4">
    <source>
        <dbReference type="ARBA" id="ARBA00022692"/>
    </source>
</evidence>
<dbReference type="PANTHER" id="PTHR43066:SF26">
    <property type="entry name" value="RHOMBOID PROTEASE GLPG"/>
    <property type="match status" value="1"/>
</dbReference>
<keyword evidence="3" id="KW-0997">Cell inner membrane</keyword>
<keyword evidence="2" id="KW-1003">Cell membrane</keyword>
<protein>
    <recommendedName>
        <fullName evidence="8">Peptidase S54 rhomboid domain-containing protein</fullName>
    </recommendedName>
</protein>
<gene>
    <name evidence="9" type="ORF">GCM10010430_01100</name>
</gene>
<organism evidence="9 10">
    <name type="scientific">Kitasatospora cystarginea</name>
    <dbReference type="NCBI Taxonomy" id="58350"/>
    <lineage>
        <taxon>Bacteria</taxon>
        <taxon>Bacillati</taxon>
        <taxon>Actinomycetota</taxon>
        <taxon>Actinomycetes</taxon>
        <taxon>Kitasatosporales</taxon>
        <taxon>Streptomycetaceae</taxon>
        <taxon>Kitasatospora</taxon>
    </lineage>
</organism>
<feature type="transmembrane region" description="Helical" evidence="7">
    <location>
        <begin position="209"/>
        <end position="227"/>
    </location>
</feature>
<name>A0ABP5Q4P9_9ACTN</name>
<keyword evidence="4 7" id="KW-0812">Transmembrane</keyword>
<feature type="transmembrane region" description="Helical" evidence="7">
    <location>
        <begin position="142"/>
        <end position="167"/>
    </location>
</feature>
<evidence type="ECO:0000256" key="1">
    <source>
        <dbReference type="ARBA" id="ARBA00004141"/>
    </source>
</evidence>
<accession>A0ABP5Q4P9</accession>
<dbReference type="Proteomes" id="UP001500305">
    <property type="component" value="Unassembled WGS sequence"/>
</dbReference>
<feature type="transmembrane region" description="Helical" evidence="7">
    <location>
        <begin position="179"/>
        <end position="197"/>
    </location>
</feature>
<dbReference type="InterPro" id="IPR022764">
    <property type="entry name" value="Peptidase_S54_rhomboid_dom"/>
</dbReference>
<evidence type="ECO:0000256" key="5">
    <source>
        <dbReference type="ARBA" id="ARBA00022989"/>
    </source>
</evidence>
<evidence type="ECO:0000313" key="9">
    <source>
        <dbReference type="EMBL" id="GAA2225964.1"/>
    </source>
</evidence>
<keyword evidence="10" id="KW-1185">Reference proteome</keyword>
<dbReference type="SUPFAM" id="SSF144091">
    <property type="entry name" value="Rhomboid-like"/>
    <property type="match status" value="1"/>
</dbReference>
<keyword evidence="6 7" id="KW-0472">Membrane</keyword>
<feature type="transmembrane region" description="Helical" evidence="7">
    <location>
        <begin position="239"/>
        <end position="259"/>
    </location>
</feature>
<evidence type="ECO:0000256" key="7">
    <source>
        <dbReference type="SAM" id="Phobius"/>
    </source>
</evidence>
<dbReference type="EMBL" id="BAAATR010000001">
    <property type="protein sequence ID" value="GAA2225964.1"/>
    <property type="molecule type" value="Genomic_DNA"/>
</dbReference>
<dbReference type="InterPro" id="IPR035952">
    <property type="entry name" value="Rhomboid-like_sf"/>
</dbReference>